<evidence type="ECO:0000313" key="2">
    <source>
        <dbReference type="EMBL" id="SDD37924.1"/>
    </source>
</evidence>
<evidence type="ECO:0000256" key="1">
    <source>
        <dbReference type="SAM" id="SignalP"/>
    </source>
</evidence>
<dbReference type="EMBL" id="FNAG01000002">
    <property type="protein sequence ID" value="SDD37924.1"/>
    <property type="molecule type" value="Genomic_DNA"/>
</dbReference>
<dbReference type="Proteomes" id="UP000199603">
    <property type="component" value="Unassembled WGS sequence"/>
</dbReference>
<sequence>MTEDDTVNRFRALKTSGLLLALSCAGSVIATPLDSAFSYQGELRDAGAPANGLYDLELCLFDQFVGASALACVSAADVPVQNGLFTTAVDFGSGAFIGQQRYLELRVRPGARGGAYTPLAPRQLIRAVPEAVRAASSSVAPWSGLIGVPAGFADGVDDDSGGTVSLVAAGTGLSGGPITGSGTLSIANGGVGSLQLADAAVTAAKLANSAVATAALADASVTSSKIAAGAVGGTQINPAEVQTRIGSGCPAGTFIRAVDIDGSLQCEAPAQAQQLNAVDEMVGGGSPFFARSSLAVPADGLPVIGYYDGNTQMLRVAKCQNPSCSFSGRRSLGVAGLNASLALGSDQLPVISSRSGTDVSVSKCADPFCGSATSTVIDTATVDSTSLAVPSDGLPVVAYSTTAGALKVARCSTAACTGAATITTVLANGNAQYASLALGADGLPLLVYSDLGSVFRVLKCSTVSCAGSTTISALDGGTQGLTAAIALGHDGLPVISFWGGSQLRVAKCANPACSGGTIVSVIDTLSSSNGLVSSITVDAAGIPIIAYADNSGANTKVARCGDAACSGAATITAFDVFGSASIAIGADGLPVMSNQSASALRVFKCGTPNCR</sequence>
<keyword evidence="1" id="KW-0732">Signal</keyword>
<protein>
    <submittedName>
        <fullName evidence="2">Uncharacterized protein</fullName>
    </submittedName>
</protein>
<reference evidence="2 3" key="1">
    <citation type="submission" date="2016-10" db="EMBL/GenBank/DDBJ databases">
        <authorList>
            <person name="de Groot N.N."/>
        </authorList>
    </citation>
    <scope>NUCLEOTIDE SEQUENCE [LARGE SCALE GENOMIC DNA]</scope>
    <source>
        <strain evidence="2 3">DSM 16957</strain>
    </source>
</reference>
<feature type="signal peptide" evidence="1">
    <location>
        <begin position="1"/>
        <end position="30"/>
    </location>
</feature>
<organism evidence="2 3">
    <name type="scientific">Aquimonas voraii</name>
    <dbReference type="NCBI Taxonomy" id="265719"/>
    <lineage>
        <taxon>Bacteria</taxon>
        <taxon>Pseudomonadati</taxon>
        <taxon>Pseudomonadota</taxon>
        <taxon>Gammaproteobacteria</taxon>
        <taxon>Lysobacterales</taxon>
        <taxon>Lysobacteraceae</taxon>
        <taxon>Aquimonas</taxon>
    </lineage>
</organism>
<feature type="chain" id="PRO_5011528775" evidence="1">
    <location>
        <begin position="31"/>
        <end position="611"/>
    </location>
</feature>
<dbReference type="STRING" id="265719.SAMN04488509_102229"/>
<evidence type="ECO:0000313" key="3">
    <source>
        <dbReference type="Proteomes" id="UP000199603"/>
    </source>
</evidence>
<accession>A0A1G6U9M3</accession>
<gene>
    <name evidence="2" type="ORF">SAMN04488509_102229</name>
</gene>
<name>A0A1G6U9M3_9GAMM</name>
<proteinExistence type="predicted"/>
<keyword evidence="3" id="KW-1185">Reference proteome</keyword>
<dbReference type="AlphaFoldDB" id="A0A1G6U9M3"/>